<dbReference type="InterPro" id="IPR004396">
    <property type="entry name" value="ATPase_YchF/OLA1"/>
</dbReference>
<evidence type="ECO:0000256" key="6">
    <source>
        <dbReference type="HAMAP-Rule" id="MF_00944"/>
    </source>
</evidence>
<evidence type="ECO:0000256" key="4">
    <source>
        <dbReference type="ARBA" id="ARBA00022840"/>
    </source>
</evidence>
<keyword evidence="2" id="KW-0479">Metal-binding</keyword>
<evidence type="ECO:0000256" key="2">
    <source>
        <dbReference type="ARBA" id="ARBA00022723"/>
    </source>
</evidence>
<dbReference type="GO" id="GO:0005737">
    <property type="term" value="C:cytoplasm"/>
    <property type="evidence" value="ECO:0007669"/>
    <property type="project" value="TreeGrafter"/>
</dbReference>
<dbReference type="SUPFAM" id="SSF52540">
    <property type="entry name" value="P-loop containing nucleoside triphosphate hydrolases"/>
    <property type="match status" value="1"/>
</dbReference>
<dbReference type="Gene3D" id="1.10.150.300">
    <property type="entry name" value="TGS-like domain"/>
    <property type="match status" value="1"/>
</dbReference>
<dbReference type="CDD" id="cd04867">
    <property type="entry name" value="TGS_YchF_OLA1"/>
    <property type="match status" value="1"/>
</dbReference>
<name>A0A014M1I2_9BACT</name>
<evidence type="ECO:0000313" key="10">
    <source>
        <dbReference type="Proteomes" id="UP000020977"/>
    </source>
</evidence>
<dbReference type="Pfam" id="PF01926">
    <property type="entry name" value="MMR_HSR1"/>
    <property type="match status" value="1"/>
</dbReference>
<dbReference type="FunFam" id="1.10.150.300:FF:000004">
    <property type="entry name" value="Ribosome-binding ATPase YchF"/>
    <property type="match status" value="1"/>
</dbReference>
<dbReference type="Gene3D" id="3.40.50.300">
    <property type="entry name" value="P-loop containing nucleotide triphosphate hydrolases"/>
    <property type="match status" value="1"/>
</dbReference>
<gene>
    <name evidence="6" type="primary">ychF</name>
    <name evidence="9" type="ORF">MOVI_6980</name>
</gene>
<feature type="domain" description="OBG-type G" evidence="7">
    <location>
        <begin position="3"/>
        <end position="260"/>
    </location>
</feature>
<feature type="binding site" evidence="6">
    <location>
        <begin position="12"/>
        <end position="17"/>
    </location>
    <ligand>
        <name>ATP</name>
        <dbReference type="ChEBI" id="CHEBI:30616"/>
    </ligand>
</feature>
<dbReference type="SUPFAM" id="SSF81271">
    <property type="entry name" value="TGS-like"/>
    <property type="match status" value="1"/>
</dbReference>
<dbReference type="GO" id="GO:0016887">
    <property type="term" value="F:ATP hydrolysis activity"/>
    <property type="evidence" value="ECO:0007669"/>
    <property type="project" value="UniProtKB-UniRule"/>
</dbReference>
<dbReference type="AlphaFoldDB" id="A0A014M1I2"/>
<dbReference type="PROSITE" id="PS51880">
    <property type="entry name" value="TGS"/>
    <property type="match status" value="1"/>
</dbReference>
<dbReference type="InterPro" id="IPR023192">
    <property type="entry name" value="TGS-like_dom_sf"/>
</dbReference>
<dbReference type="EMBL" id="JFAD01000037">
    <property type="protein sequence ID" value="EXU60823.1"/>
    <property type="molecule type" value="Genomic_DNA"/>
</dbReference>
<dbReference type="FunFam" id="3.10.20.30:FF:000001">
    <property type="entry name" value="Ribosome-binding ATPase YchF"/>
    <property type="match status" value="1"/>
</dbReference>
<dbReference type="GO" id="GO:0005525">
    <property type="term" value="F:GTP binding"/>
    <property type="evidence" value="ECO:0007669"/>
    <property type="project" value="InterPro"/>
</dbReference>
<comment type="similarity">
    <text evidence="6">Belongs to the TRAFAC class OBG-HflX-like GTPase superfamily. OBG GTPase family. YchF/OLA1 subfamily.</text>
</comment>
<dbReference type="CDD" id="cd01900">
    <property type="entry name" value="YchF"/>
    <property type="match status" value="1"/>
</dbReference>
<dbReference type="Pfam" id="PF06071">
    <property type="entry name" value="YchF-GTPase_C"/>
    <property type="match status" value="1"/>
</dbReference>
<dbReference type="PANTHER" id="PTHR23305">
    <property type="entry name" value="OBG GTPASE FAMILY"/>
    <property type="match status" value="1"/>
</dbReference>
<dbReference type="InterPro" id="IPR004095">
    <property type="entry name" value="TGS"/>
</dbReference>
<evidence type="ECO:0000259" key="7">
    <source>
        <dbReference type="PROSITE" id="PS51710"/>
    </source>
</evidence>
<evidence type="ECO:0000259" key="8">
    <source>
        <dbReference type="PROSITE" id="PS51880"/>
    </source>
</evidence>
<dbReference type="STRING" id="1188239.MOVI_6980"/>
<feature type="domain" description="TGS" evidence="8">
    <location>
        <begin position="282"/>
        <end position="365"/>
    </location>
</feature>
<dbReference type="InterPro" id="IPR012675">
    <property type="entry name" value="Beta-grasp_dom_sf"/>
</dbReference>
<dbReference type="InterPro" id="IPR012676">
    <property type="entry name" value="TGS-like"/>
</dbReference>
<dbReference type="NCBIfam" id="TIGR00092">
    <property type="entry name" value="redox-regulated ATPase YchF"/>
    <property type="match status" value="1"/>
</dbReference>
<dbReference type="PROSITE" id="PS51710">
    <property type="entry name" value="G_OBG"/>
    <property type="match status" value="1"/>
</dbReference>
<comment type="function">
    <text evidence="6">ATPase that binds to both the 70S ribosome and the 50S ribosomal subunit in a nucleotide-independent manner.</text>
</comment>
<dbReference type="GO" id="GO:0046872">
    <property type="term" value="F:metal ion binding"/>
    <property type="evidence" value="ECO:0007669"/>
    <property type="project" value="UniProtKB-KW"/>
</dbReference>
<dbReference type="InterPro" id="IPR041706">
    <property type="entry name" value="YchF_N"/>
</dbReference>
<comment type="cofactor">
    <cofactor evidence="1">
        <name>Mg(2+)</name>
        <dbReference type="ChEBI" id="CHEBI:18420"/>
    </cofactor>
</comment>
<dbReference type="GO" id="GO:0005524">
    <property type="term" value="F:ATP binding"/>
    <property type="evidence" value="ECO:0007669"/>
    <property type="project" value="UniProtKB-UniRule"/>
</dbReference>
<comment type="caution">
    <text evidence="9">The sequence shown here is derived from an EMBL/GenBank/DDBJ whole genome shotgun (WGS) entry which is preliminary data.</text>
</comment>
<dbReference type="Gene3D" id="3.10.20.30">
    <property type="match status" value="1"/>
</dbReference>
<dbReference type="InterPro" id="IPR006073">
    <property type="entry name" value="GTP-bd"/>
</dbReference>
<dbReference type="Proteomes" id="UP000020977">
    <property type="component" value="Unassembled WGS sequence"/>
</dbReference>
<dbReference type="InterPro" id="IPR031167">
    <property type="entry name" value="G_OBG"/>
</dbReference>
<dbReference type="HAMAP" id="MF_00944">
    <property type="entry name" value="YchF_OLA1_ATPase"/>
    <property type="match status" value="1"/>
</dbReference>
<proteinExistence type="inferred from homology"/>
<sequence>MNLKAGLIGLPNVGKSSLFSALTKMNVEIANYPFATIDSNIATVEIRDPRLINLADIVKPNKIVFSTYSFVDIAGLIKGASLGEGLGNKFLENIRNVDCLVHVVRCFDDSKIIHVNNQVNPIFDIQTINLELILADLSSIESIISRLSKKINNTNDKQAKIEFELAKKAKDHLQKDKSLRDLSLDNEERQIIKNWQLLSIKPILYVANIDQKSVSDPLKNPYFSELKAYLKKENAILIPICVALEHEISQLDQEEKQLFLQEFGLEKSSLDFLVLNSFKLLDLATFFTVGKKEVRSWIFRKNTTAVDCSGIIHSDFVKKFIRVEIIAYEDFIEFKSEKALKEKGKIRLEGKEYLIKDAEICHFRISN</sequence>
<reference evidence="9 10" key="1">
    <citation type="submission" date="2014-03" db="EMBL/GenBank/DDBJ databases">
        <title>Genome sequence of Mycoplasma ovipneumoniae strain 14811.</title>
        <authorList>
            <person name="Sirand-Pugnet P."/>
            <person name="Breton M."/>
            <person name="Dordet-Frisoni E."/>
            <person name="Baranowski E."/>
            <person name="Barre A."/>
            <person name="Couture C."/>
            <person name="Dupuy V."/>
            <person name="Gaurivaud P."/>
            <person name="Jacob D."/>
            <person name="Lemaitre C."/>
            <person name="Manso-Silvan L."/>
            <person name="Nikolski M."/>
            <person name="Nouvel L.-X."/>
            <person name="Poumarat F."/>
            <person name="Tardy F."/>
            <person name="Thebault P."/>
            <person name="Theil S."/>
            <person name="Citti C."/>
            <person name="Thiaucourt F."/>
            <person name="Blanchard A."/>
        </authorList>
    </citation>
    <scope>NUCLEOTIDE SEQUENCE [LARGE SCALE GENOMIC DNA]</scope>
    <source>
        <strain evidence="9 10">14811</strain>
    </source>
</reference>
<dbReference type="GO" id="GO:0043023">
    <property type="term" value="F:ribosomal large subunit binding"/>
    <property type="evidence" value="ECO:0007669"/>
    <property type="project" value="UniProtKB-UniRule"/>
</dbReference>
<dbReference type="PIRSF" id="PIRSF006641">
    <property type="entry name" value="CHP00092"/>
    <property type="match status" value="1"/>
</dbReference>
<dbReference type="eggNOG" id="COG0012">
    <property type="taxonomic scope" value="Bacteria"/>
</dbReference>
<keyword evidence="4 6" id="KW-0067">ATP-binding</keyword>
<evidence type="ECO:0000256" key="3">
    <source>
        <dbReference type="ARBA" id="ARBA00022741"/>
    </source>
</evidence>
<dbReference type="InterPro" id="IPR027417">
    <property type="entry name" value="P-loop_NTPase"/>
</dbReference>
<organism evidence="9 10">
    <name type="scientific">Mesomycoplasma ovipneumoniae 14811</name>
    <dbReference type="NCBI Taxonomy" id="1188239"/>
    <lineage>
        <taxon>Bacteria</taxon>
        <taxon>Bacillati</taxon>
        <taxon>Mycoplasmatota</taxon>
        <taxon>Mycoplasmoidales</taxon>
        <taxon>Metamycoplasmataceae</taxon>
        <taxon>Mesomycoplasma</taxon>
    </lineage>
</organism>
<dbReference type="PANTHER" id="PTHR23305:SF18">
    <property type="entry name" value="OBG-TYPE G DOMAIN-CONTAINING PROTEIN"/>
    <property type="match status" value="1"/>
</dbReference>
<keyword evidence="5" id="KW-0460">Magnesium</keyword>
<protein>
    <recommendedName>
        <fullName evidence="6">Ribosome-binding ATPase YchF</fullName>
    </recommendedName>
</protein>
<accession>A0A014M1I2</accession>
<evidence type="ECO:0000256" key="5">
    <source>
        <dbReference type="ARBA" id="ARBA00022842"/>
    </source>
</evidence>
<dbReference type="PRINTS" id="PR00326">
    <property type="entry name" value="GTP1OBG"/>
</dbReference>
<evidence type="ECO:0000256" key="1">
    <source>
        <dbReference type="ARBA" id="ARBA00001946"/>
    </source>
</evidence>
<dbReference type="RefSeq" id="WP_044284512.1">
    <property type="nucleotide sequence ID" value="NZ_JFAD01000037.1"/>
</dbReference>
<evidence type="ECO:0000313" key="9">
    <source>
        <dbReference type="EMBL" id="EXU60823.1"/>
    </source>
</evidence>
<dbReference type="InterPro" id="IPR013029">
    <property type="entry name" value="YchF_C"/>
</dbReference>
<keyword evidence="3 6" id="KW-0547">Nucleotide-binding</keyword>